<feature type="transmembrane region" description="Helical" evidence="7">
    <location>
        <begin position="135"/>
        <end position="154"/>
    </location>
</feature>
<evidence type="ECO:0000256" key="7">
    <source>
        <dbReference type="SAM" id="Phobius"/>
    </source>
</evidence>
<feature type="transmembrane region" description="Helical" evidence="7">
    <location>
        <begin position="95"/>
        <end position="115"/>
    </location>
</feature>
<keyword evidence="7" id="KW-0472">Membrane</keyword>
<evidence type="ECO:0000256" key="4">
    <source>
        <dbReference type="ARBA" id="ARBA00022777"/>
    </source>
</evidence>
<evidence type="ECO:0000256" key="2">
    <source>
        <dbReference type="ARBA" id="ARBA00012438"/>
    </source>
</evidence>
<dbReference type="GO" id="GO:0000160">
    <property type="term" value="P:phosphorelay signal transduction system"/>
    <property type="evidence" value="ECO:0007669"/>
    <property type="project" value="UniProtKB-KW"/>
</dbReference>
<dbReference type="OrthoDB" id="3573097at2"/>
<keyword evidence="4" id="KW-0418">Kinase</keyword>
<evidence type="ECO:0000256" key="6">
    <source>
        <dbReference type="SAM" id="Coils"/>
    </source>
</evidence>
<gene>
    <name evidence="8" type="ORF">CTKZ_06520</name>
</gene>
<accession>A0A401UWX5</accession>
<dbReference type="GO" id="GO:0004673">
    <property type="term" value="F:protein histidine kinase activity"/>
    <property type="evidence" value="ECO:0007669"/>
    <property type="project" value="UniProtKB-EC"/>
</dbReference>
<feature type="coiled-coil region" evidence="6">
    <location>
        <begin position="156"/>
        <end position="193"/>
    </location>
</feature>
<dbReference type="RefSeq" id="WP_124341634.1">
    <property type="nucleotide sequence ID" value="NZ_BHYL01000050.1"/>
</dbReference>
<evidence type="ECO:0000256" key="1">
    <source>
        <dbReference type="ARBA" id="ARBA00000085"/>
    </source>
</evidence>
<sequence>MPTTRSTSADDESAALVARRARDLRSDRVGLLRASGIVATGYAVGAALQTTYIYSRVVEDWQSVSVWSRLGANFAAVVGLVAVLAVVNAHRATRIWHMAVSLLFAATACAVLRIGAQQLLGVYEDPTREVVEAELFSGLVIGVISGAIGMWGLVARRRLRAQIRGAEREAVLVENAVRALEQEEIRVRREVAEGLHGTLQNKLVLVEARLDQIAAHAEQGPLDPGDLDDLHWIRGELEQARAADVREMSRLLYPDRLELGLVPAVRALLGRLPASIATRLDVTDAVRAYDDPAHPRLTVPERLLAVRVVEEGVTNSLKHGPATSITASVDVQDGVLVVAVENDGALYDEGTAGVASGTARMRQRLTFVGGSVALEPGAGRGARLVARIPLGTGGHKASPVRP</sequence>
<keyword evidence="7" id="KW-1133">Transmembrane helix</keyword>
<keyword evidence="7" id="KW-0812">Transmembrane</keyword>
<dbReference type="SUPFAM" id="SSF55874">
    <property type="entry name" value="ATPase domain of HSP90 chaperone/DNA topoisomerase II/histidine kinase"/>
    <property type="match status" value="1"/>
</dbReference>
<dbReference type="Proteomes" id="UP000288246">
    <property type="component" value="Unassembled WGS sequence"/>
</dbReference>
<evidence type="ECO:0000256" key="3">
    <source>
        <dbReference type="ARBA" id="ARBA00022679"/>
    </source>
</evidence>
<dbReference type="Gene3D" id="3.30.565.10">
    <property type="entry name" value="Histidine kinase-like ATPase, C-terminal domain"/>
    <property type="match status" value="1"/>
</dbReference>
<evidence type="ECO:0000313" key="9">
    <source>
        <dbReference type="Proteomes" id="UP000288246"/>
    </source>
</evidence>
<dbReference type="EMBL" id="BHYL01000050">
    <property type="protein sequence ID" value="GCD19090.1"/>
    <property type="molecule type" value="Genomic_DNA"/>
</dbReference>
<keyword evidence="3" id="KW-0808">Transferase</keyword>
<comment type="catalytic activity">
    <reaction evidence="1">
        <text>ATP + protein L-histidine = ADP + protein N-phospho-L-histidine.</text>
        <dbReference type="EC" id="2.7.13.3"/>
    </reaction>
</comment>
<organism evidence="8 9">
    <name type="scientific">Cellulomonas algicola</name>
    <dbReference type="NCBI Taxonomy" id="2071633"/>
    <lineage>
        <taxon>Bacteria</taxon>
        <taxon>Bacillati</taxon>
        <taxon>Actinomycetota</taxon>
        <taxon>Actinomycetes</taxon>
        <taxon>Micrococcales</taxon>
        <taxon>Cellulomonadaceae</taxon>
        <taxon>Cellulomonas</taxon>
    </lineage>
</organism>
<name>A0A401UWX5_9CELL</name>
<feature type="transmembrane region" description="Helical" evidence="7">
    <location>
        <begin position="66"/>
        <end position="88"/>
    </location>
</feature>
<keyword evidence="9" id="KW-1185">Reference proteome</keyword>
<reference evidence="8 9" key="1">
    <citation type="submission" date="2018-11" db="EMBL/GenBank/DDBJ databases">
        <title>Draft genome sequence of Cellulomonas takizawaensis strain TKZ-21.</title>
        <authorList>
            <person name="Yamamura H."/>
            <person name="Hayashi T."/>
            <person name="Hamada M."/>
            <person name="Serisawa Y."/>
            <person name="Matsuyama K."/>
            <person name="Nakagawa Y."/>
            <person name="Otoguro M."/>
            <person name="Yanagida F."/>
            <person name="Hayakawa M."/>
        </authorList>
    </citation>
    <scope>NUCLEOTIDE SEQUENCE [LARGE SCALE GENOMIC DNA]</scope>
    <source>
        <strain evidence="8 9">TKZ-21</strain>
    </source>
</reference>
<dbReference type="EC" id="2.7.13.3" evidence="2"/>
<dbReference type="InterPro" id="IPR050482">
    <property type="entry name" value="Sensor_HK_TwoCompSys"/>
</dbReference>
<protein>
    <recommendedName>
        <fullName evidence="2">histidine kinase</fullName>
        <ecNumber evidence="2">2.7.13.3</ecNumber>
    </recommendedName>
</protein>
<dbReference type="PANTHER" id="PTHR24421">
    <property type="entry name" value="NITRATE/NITRITE SENSOR PROTEIN NARX-RELATED"/>
    <property type="match status" value="1"/>
</dbReference>
<dbReference type="CDD" id="cd16917">
    <property type="entry name" value="HATPase_UhpB-NarQ-NarX-like"/>
    <property type="match status" value="1"/>
</dbReference>
<evidence type="ECO:0000313" key="8">
    <source>
        <dbReference type="EMBL" id="GCD19090.1"/>
    </source>
</evidence>
<comment type="caution">
    <text evidence="8">The sequence shown here is derived from an EMBL/GenBank/DDBJ whole genome shotgun (WGS) entry which is preliminary data.</text>
</comment>
<dbReference type="InterPro" id="IPR036890">
    <property type="entry name" value="HATPase_C_sf"/>
</dbReference>
<evidence type="ECO:0000256" key="5">
    <source>
        <dbReference type="ARBA" id="ARBA00023012"/>
    </source>
</evidence>
<feature type="transmembrane region" description="Helical" evidence="7">
    <location>
        <begin position="30"/>
        <end position="54"/>
    </location>
</feature>
<dbReference type="PANTHER" id="PTHR24421:SF10">
    <property type="entry name" value="NITRATE_NITRITE SENSOR PROTEIN NARQ"/>
    <property type="match status" value="1"/>
</dbReference>
<keyword evidence="5" id="KW-0902">Two-component regulatory system</keyword>
<proteinExistence type="predicted"/>
<keyword evidence="6" id="KW-0175">Coiled coil</keyword>
<dbReference type="AlphaFoldDB" id="A0A401UWX5"/>